<keyword evidence="1" id="KW-0723">Serine/threonine-protein kinase</keyword>
<evidence type="ECO:0000313" key="4">
    <source>
        <dbReference type="EMBL" id="MFD0982036.1"/>
    </source>
</evidence>
<protein>
    <submittedName>
        <fullName evidence="4">ATP-binding protein</fullName>
    </submittedName>
</protein>
<keyword evidence="4" id="KW-0547">Nucleotide-binding</keyword>
<dbReference type="GO" id="GO:0005524">
    <property type="term" value="F:ATP binding"/>
    <property type="evidence" value="ECO:0007669"/>
    <property type="project" value="UniProtKB-KW"/>
</dbReference>
<name>A0ABW3IVK2_9RHOB</name>
<dbReference type="CDD" id="cd16936">
    <property type="entry name" value="HATPase_RsbW-like"/>
    <property type="match status" value="1"/>
</dbReference>
<dbReference type="InterPro" id="IPR050267">
    <property type="entry name" value="Anti-sigma-factor_SerPK"/>
</dbReference>
<keyword evidence="4" id="KW-0067">ATP-binding</keyword>
<sequence>MERRRASGTLGPSCAGSATPGAAASDPTPSAPGLPAECSGVTQRPCRGCLGYLHEIVGDTPNDVRRALRRIVRSLALHGLSAKDCVDAELVLAEIMNNVVEHSYLGPISGVFSVEIAILTSGLNVVVEDDGAPMPNLRLPASHPHDLSVELNDLPEGGFGWLMIRELAKDLHYEHHKGRNRLQFRLETSS</sequence>
<reference evidence="5" key="1">
    <citation type="journal article" date="2019" name="Int. J. Syst. Evol. Microbiol.">
        <title>The Global Catalogue of Microorganisms (GCM) 10K type strain sequencing project: providing services to taxonomists for standard genome sequencing and annotation.</title>
        <authorList>
            <consortium name="The Broad Institute Genomics Platform"/>
            <consortium name="The Broad Institute Genome Sequencing Center for Infectious Disease"/>
            <person name="Wu L."/>
            <person name="Ma J."/>
        </authorList>
    </citation>
    <scope>NUCLEOTIDE SEQUENCE [LARGE SCALE GENOMIC DNA]</scope>
    <source>
        <strain evidence="5">CCUG 60524</strain>
    </source>
</reference>
<evidence type="ECO:0000313" key="5">
    <source>
        <dbReference type="Proteomes" id="UP001597108"/>
    </source>
</evidence>
<dbReference type="Pfam" id="PF13581">
    <property type="entry name" value="HATPase_c_2"/>
    <property type="match status" value="1"/>
</dbReference>
<keyword evidence="1" id="KW-0418">Kinase</keyword>
<comment type="caution">
    <text evidence="4">The sequence shown here is derived from an EMBL/GenBank/DDBJ whole genome shotgun (WGS) entry which is preliminary data.</text>
</comment>
<keyword evidence="5" id="KW-1185">Reference proteome</keyword>
<dbReference type="InterPro" id="IPR036890">
    <property type="entry name" value="HATPase_C_sf"/>
</dbReference>
<keyword evidence="1" id="KW-0808">Transferase</keyword>
<dbReference type="SUPFAM" id="SSF55874">
    <property type="entry name" value="ATPase domain of HSP90 chaperone/DNA topoisomerase II/histidine kinase"/>
    <property type="match status" value="1"/>
</dbReference>
<evidence type="ECO:0000259" key="3">
    <source>
        <dbReference type="Pfam" id="PF13581"/>
    </source>
</evidence>
<accession>A0ABW3IVK2</accession>
<dbReference type="Gene3D" id="3.30.565.10">
    <property type="entry name" value="Histidine kinase-like ATPase, C-terminal domain"/>
    <property type="match status" value="1"/>
</dbReference>
<dbReference type="Proteomes" id="UP001597108">
    <property type="component" value="Unassembled WGS sequence"/>
</dbReference>
<feature type="domain" description="Histidine kinase/HSP90-like ATPase" evidence="3">
    <location>
        <begin position="60"/>
        <end position="185"/>
    </location>
</feature>
<gene>
    <name evidence="4" type="ORF">ACFQ2S_20580</name>
</gene>
<evidence type="ECO:0000256" key="2">
    <source>
        <dbReference type="SAM" id="MobiDB-lite"/>
    </source>
</evidence>
<dbReference type="InterPro" id="IPR003594">
    <property type="entry name" value="HATPase_dom"/>
</dbReference>
<dbReference type="EMBL" id="JBHTJT010000050">
    <property type="protein sequence ID" value="MFD0982036.1"/>
    <property type="molecule type" value="Genomic_DNA"/>
</dbReference>
<dbReference type="RefSeq" id="WP_386077405.1">
    <property type="nucleotide sequence ID" value="NZ_JBHTJT010000050.1"/>
</dbReference>
<dbReference type="PANTHER" id="PTHR35526">
    <property type="entry name" value="ANTI-SIGMA-F FACTOR RSBW-RELATED"/>
    <property type="match status" value="1"/>
</dbReference>
<evidence type="ECO:0000256" key="1">
    <source>
        <dbReference type="ARBA" id="ARBA00022527"/>
    </source>
</evidence>
<feature type="region of interest" description="Disordered" evidence="2">
    <location>
        <begin position="1"/>
        <end position="36"/>
    </location>
</feature>
<dbReference type="PANTHER" id="PTHR35526:SF3">
    <property type="entry name" value="ANTI-SIGMA-F FACTOR RSBW"/>
    <property type="match status" value="1"/>
</dbReference>
<organism evidence="4 5">
    <name type="scientific">Tropicimonas aquimaris</name>
    <dbReference type="NCBI Taxonomy" id="914152"/>
    <lineage>
        <taxon>Bacteria</taxon>
        <taxon>Pseudomonadati</taxon>
        <taxon>Pseudomonadota</taxon>
        <taxon>Alphaproteobacteria</taxon>
        <taxon>Rhodobacterales</taxon>
        <taxon>Roseobacteraceae</taxon>
        <taxon>Tropicimonas</taxon>
    </lineage>
</organism>
<proteinExistence type="predicted"/>